<evidence type="ECO:0000313" key="2">
    <source>
        <dbReference type="EMBL" id="KGR21917.1"/>
    </source>
</evidence>
<dbReference type="EMBL" id="AJIX01000002">
    <property type="protein sequence ID" value="KGR21917.1"/>
    <property type="molecule type" value="Genomic_DNA"/>
</dbReference>
<sequence length="120" mass="13947">MIRGFNSGQSNWCLSDNRDNNMNTRTLLTATNLALVFCITQICILIKWLAAIVLNNYYSCLHVIDSIKSKIKMNSYRQTHRIILVCSFLGLLVLWRQWVTAKLIKEMSKLCFCPTNQWLT</sequence>
<evidence type="ECO:0000313" key="3">
    <source>
        <dbReference type="Proteomes" id="UP000030161"/>
    </source>
</evidence>
<keyword evidence="1" id="KW-1133">Transmembrane helix</keyword>
<evidence type="ECO:0000256" key="1">
    <source>
        <dbReference type="SAM" id="Phobius"/>
    </source>
</evidence>
<dbReference type="AlphaFoldDB" id="A0AB34Q0U5"/>
<feature type="transmembrane region" description="Helical" evidence="1">
    <location>
        <begin position="33"/>
        <end position="58"/>
    </location>
</feature>
<comment type="caution">
    <text evidence="2">The sequence shown here is derived from an EMBL/GenBank/DDBJ whole genome shotgun (WGS) entry which is preliminary data.</text>
</comment>
<gene>
    <name evidence="2" type="ORF">MG3_00138</name>
</gene>
<dbReference type="Proteomes" id="UP000030161">
    <property type="component" value="Unassembled WGS sequence"/>
</dbReference>
<protein>
    <submittedName>
        <fullName evidence="2">Uncharacterized protein</fullName>
    </submittedName>
</protein>
<organism evidence="2 3">
    <name type="scientific">Candida albicans P78048</name>
    <dbReference type="NCBI Taxonomy" id="1094989"/>
    <lineage>
        <taxon>Eukaryota</taxon>
        <taxon>Fungi</taxon>
        <taxon>Dikarya</taxon>
        <taxon>Ascomycota</taxon>
        <taxon>Saccharomycotina</taxon>
        <taxon>Pichiomycetes</taxon>
        <taxon>Debaryomycetaceae</taxon>
        <taxon>Candida/Lodderomyces clade</taxon>
        <taxon>Candida</taxon>
    </lineage>
</organism>
<keyword evidence="1" id="KW-0812">Transmembrane</keyword>
<proteinExistence type="predicted"/>
<feature type="transmembrane region" description="Helical" evidence="1">
    <location>
        <begin position="79"/>
        <end position="98"/>
    </location>
</feature>
<accession>A0AB34Q0U5</accession>
<reference evidence="2 3" key="1">
    <citation type="submission" date="2013-12" db="EMBL/GenBank/DDBJ databases">
        <title>The Genome Sequence of Candida albicans P78048.</title>
        <authorList>
            <consortium name="The Broad Institute Genome Sequencing Platform"/>
            <consortium name="The Broad Institute Genome Sequencing Center for Infectious Disease"/>
            <person name="Cuomo C."/>
            <person name="Bennett R."/>
            <person name="Hirakawa M."/>
            <person name="Noverr M."/>
            <person name="Mitchell A."/>
            <person name="Young S.K."/>
            <person name="Zeng Q."/>
            <person name="Gargeya S."/>
            <person name="Fitzgerald M."/>
            <person name="Abouelleil A."/>
            <person name="Alvarado L."/>
            <person name="Berlin A.M."/>
            <person name="Chapman S.B."/>
            <person name="Dewar J."/>
            <person name="Goldberg J."/>
            <person name="Griggs A."/>
            <person name="Gujja S."/>
            <person name="Hansen M."/>
            <person name="Howarth C."/>
            <person name="Imamovic A."/>
            <person name="Larimer J."/>
            <person name="McCowan C."/>
            <person name="Murphy C."/>
            <person name="Pearson M."/>
            <person name="Priest M."/>
            <person name="Roberts A."/>
            <person name="Saif S."/>
            <person name="Shea T."/>
            <person name="Sykes S."/>
            <person name="Wortman J."/>
            <person name="Nusbaum C."/>
            <person name="Birren B."/>
        </authorList>
    </citation>
    <scope>NUCLEOTIDE SEQUENCE [LARGE SCALE GENOMIC DNA]</scope>
    <source>
        <strain evidence="2 3">P78048</strain>
    </source>
</reference>
<name>A0AB34Q0U5_CANAX</name>
<keyword evidence="1" id="KW-0472">Membrane</keyword>